<name>A9UZ79_MONBE</name>
<feature type="region of interest" description="Disordered" evidence="1">
    <location>
        <begin position="196"/>
        <end position="273"/>
    </location>
</feature>
<keyword evidence="3" id="KW-1185">Reference proteome</keyword>
<dbReference type="InParanoid" id="A9UZ79"/>
<feature type="region of interest" description="Disordered" evidence="1">
    <location>
        <begin position="1"/>
        <end position="61"/>
    </location>
</feature>
<proteinExistence type="predicted"/>
<dbReference type="EMBL" id="CH991551">
    <property type="protein sequence ID" value="EDQ89319.1"/>
    <property type="molecule type" value="Genomic_DNA"/>
</dbReference>
<feature type="region of interest" description="Disordered" evidence="1">
    <location>
        <begin position="337"/>
        <end position="372"/>
    </location>
</feature>
<evidence type="ECO:0000256" key="1">
    <source>
        <dbReference type="SAM" id="MobiDB-lite"/>
    </source>
</evidence>
<reference evidence="2 3" key="1">
    <citation type="journal article" date="2008" name="Nature">
        <title>The genome of the choanoflagellate Monosiga brevicollis and the origin of metazoans.</title>
        <authorList>
            <consortium name="JGI Sequencing"/>
            <person name="King N."/>
            <person name="Westbrook M.J."/>
            <person name="Young S.L."/>
            <person name="Kuo A."/>
            <person name="Abedin M."/>
            <person name="Chapman J."/>
            <person name="Fairclough S."/>
            <person name="Hellsten U."/>
            <person name="Isogai Y."/>
            <person name="Letunic I."/>
            <person name="Marr M."/>
            <person name="Pincus D."/>
            <person name="Putnam N."/>
            <person name="Rokas A."/>
            <person name="Wright K.J."/>
            <person name="Zuzow R."/>
            <person name="Dirks W."/>
            <person name="Good M."/>
            <person name="Goodstein D."/>
            <person name="Lemons D."/>
            <person name="Li W."/>
            <person name="Lyons J.B."/>
            <person name="Morris A."/>
            <person name="Nichols S."/>
            <person name="Richter D.J."/>
            <person name="Salamov A."/>
            <person name="Bork P."/>
            <person name="Lim W.A."/>
            <person name="Manning G."/>
            <person name="Miller W.T."/>
            <person name="McGinnis W."/>
            <person name="Shapiro H."/>
            <person name="Tjian R."/>
            <person name="Grigoriev I.V."/>
            <person name="Rokhsar D."/>
        </authorList>
    </citation>
    <scope>NUCLEOTIDE SEQUENCE [LARGE SCALE GENOMIC DNA]</scope>
    <source>
        <strain evidence="3">MX1 / ATCC 50154</strain>
    </source>
</reference>
<protein>
    <submittedName>
        <fullName evidence="2">Uncharacterized protein</fullName>
    </submittedName>
</protein>
<feature type="compositionally biased region" description="Polar residues" evidence="1">
    <location>
        <begin position="49"/>
        <end position="61"/>
    </location>
</feature>
<dbReference type="KEGG" id="mbr:MONBRDRAFT_8161"/>
<accession>A9UZ79</accession>
<feature type="compositionally biased region" description="Pro residues" evidence="1">
    <location>
        <begin position="1"/>
        <end position="14"/>
    </location>
</feature>
<organism evidence="2 3">
    <name type="scientific">Monosiga brevicollis</name>
    <name type="common">Choanoflagellate</name>
    <dbReference type="NCBI Taxonomy" id="81824"/>
    <lineage>
        <taxon>Eukaryota</taxon>
        <taxon>Choanoflagellata</taxon>
        <taxon>Craspedida</taxon>
        <taxon>Salpingoecidae</taxon>
        <taxon>Monosiga</taxon>
    </lineage>
</organism>
<dbReference type="Proteomes" id="UP000001357">
    <property type="component" value="Unassembled WGS sequence"/>
</dbReference>
<feature type="compositionally biased region" description="Pro residues" evidence="1">
    <location>
        <begin position="234"/>
        <end position="250"/>
    </location>
</feature>
<feature type="region of interest" description="Disordered" evidence="1">
    <location>
        <begin position="79"/>
        <end position="146"/>
    </location>
</feature>
<dbReference type="RefSeq" id="XP_001745895.1">
    <property type="nucleotide sequence ID" value="XM_001745843.1"/>
</dbReference>
<dbReference type="AlphaFoldDB" id="A9UZ79"/>
<feature type="compositionally biased region" description="Basic and acidic residues" evidence="1">
    <location>
        <begin position="196"/>
        <end position="209"/>
    </location>
</feature>
<gene>
    <name evidence="2" type="ORF">MONBRDRAFT_8161</name>
</gene>
<evidence type="ECO:0000313" key="3">
    <source>
        <dbReference type="Proteomes" id="UP000001357"/>
    </source>
</evidence>
<sequence>MSLSPRPPASPPPARQQRRPKSGHPSSMGRTRPADSLRRPHTACPAHLSRQQLRPQNQLSVPDNDFVVEAVQQLGRTRTGLRSATLDRQHSGFGQPPRDASLDRSRVGSPYRVNLLDDAPPRRVQSAPSSPRRGTMRPATAGSLGQATRTRLEVTQEVDGVTKRFCELRSAYVPTCRGAALRALASEGVDARNAKVQEARQRITQERHVIHTRRSRPSGPRLSFIRPSAEAVEPVPPTPPPASPPPPEPTPEADASGDETSRRESAVSVTKRRSMAAIRDMQTDFSEMLDRLQRRRAHSLKMLQEELKNNESPQAPDPQLLAAATAAAATVAVTPPDAVEPTASHDPSDLADAEATRSSAPARRRSSKGADAAQLLERPDWVKAWIQGVVQEATQQAAATRPDEPAASAAAPIETNAWMQPFVEGVVQDATRTVLETGFIAKETTVQPASSPLPEPGLEDDEPVDLEEPVWLEPWIRNLVLAAFEETQQLPSPATDTSAETADAAHPAPSLSWIQSFVSAIVHDATQRALQST</sequence>
<evidence type="ECO:0000313" key="2">
    <source>
        <dbReference type="EMBL" id="EDQ89319.1"/>
    </source>
</evidence>
<dbReference type="GeneID" id="5891100"/>